<keyword evidence="2 10" id="KW-0288">FMN</keyword>
<evidence type="ECO:0000256" key="1">
    <source>
        <dbReference type="ARBA" id="ARBA00022630"/>
    </source>
</evidence>
<evidence type="ECO:0000256" key="6">
    <source>
        <dbReference type="ARBA" id="ARBA00022857"/>
    </source>
</evidence>
<keyword evidence="4 10" id="KW-0256">Endoplasmic reticulum</keyword>
<evidence type="ECO:0000259" key="12">
    <source>
        <dbReference type="PROSITE" id="PS50902"/>
    </source>
</evidence>
<protein>
    <recommendedName>
        <fullName evidence="10 11">NADPH--cytochrome P450 reductase</fullName>
        <shortName evidence="10">CPR</shortName>
        <shortName evidence="10">P450R</shortName>
        <ecNumber evidence="10 11">1.6.2.4</ecNumber>
    </recommendedName>
</protein>
<comment type="cofactor">
    <cofactor evidence="10">
        <name>FMN</name>
        <dbReference type="ChEBI" id="CHEBI:58210"/>
    </cofactor>
    <text evidence="10">Binds 1 FMN per monomer.</text>
</comment>
<dbReference type="PRINTS" id="PR00371">
    <property type="entry name" value="FPNCR"/>
</dbReference>
<dbReference type="InterPro" id="IPR039261">
    <property type="entry name" value="FNR_nucleotide-bd"/>
</dbReference>
<feature type="binding site" evidence="10">
    <location>
        <position position="569"/>
    </location>
    <ligand>
        <name>NADP(+)</name>
        <dbReference type="ChEBI" id="CHEBI:58349"/>
    </ligand>
</feature>
<comment type="similarity">
    <text evidence="10 11">In the C-terminal section; belongs to the flavoprotein pyridine nucleotide cytochrome reductase family.</text>
</comment>
<feature type="binding site" evidence="10">
    <location>
        <position position="339"/>
    </location>
    <ligand>
        <name>NADP(+)</name>
        <dbReference type="ChEBI" id="CHEBI:58349"/>
    </ligand>
</feature>
<evidence type="ECO:0000313" key="15">
    <source>
        <dbReference type="Proteomes" id="UP001303046"/>
    </source>
</evidence>
<dbReference type="SUPFAM" id="SSF63380">
    <property type="entry name" value="Riboflavin synthase domain-like"/>
    <property type="match status" value="1"/>
</dbReference>
<dbReference type="InterPro" id="IPR017938">
    <property type="entry name" value="Riboflavin_synthase-like_b-brl"/>
</dbReference>
<evidence type="ECO:0000256" key="11">
    <source>
        <dbReference type="PIRNR" id="PIRNR000208"/>
    </source>
</evidence>
<feature type="binding site" evidence="10">
    <location>
        <begin position="178"/>
        <end position="181"/>
    </location>
    <ligand>
        <name>FMN</name>
        <dbReference type="ChEBI" id="CHEBI:58210"/>
    </ligand>
</feature>
<evidence type="ECO:0000313" key="14">
    <source>
        <dbReference type="EMBL" id="KAK6740154.1"/>
    </source>
</evidence>
<sequence>MLATYCTMSNICEMDSSGACLQVSASVSASQSRTFFSSPSKEQKDFFFCVKMWEWILSHLDFMDLIILTTLMIGGLYFVVKYRLGDTHSRYTPNITAITPTTRPKDMSFIARMKNENRQVLIMYGSQTGTAEELSGRLAKDFTRYAKKALVIDPEEIDVDDMARLCEIDDCLVVFCMATYGEGDPTDNAQQLYEYITTTDSDFKGIKYAVFGLGNKTYEHFNAVGKLFDKRLEDLGAERAFPLGIGDDDANLEEDFMRWREAFLPTVAQQFGWELNMDAETLRQYRLELVDHNANVTLFKGEYGRLGAFERLRPPFDQKNPFPATIAVNRELHTEKSERSCRHIEFAVEGSRIRYEAGDHLAVFPTNDIELVDAMISMLDFDPEQAFRLINIDEESSKRNPFPCPCTYRTALTHYVDICAPLKSHVLKAISEYCTDEKEKTHLQLLSTANEEGLKEYSQYIVKERRSIIDVLRDHPSCKPPIEYLLELLPRLQARYYSIASSPKHQDNRIAICCIVTKYSIGDRLIRGVCTNYLSGKKVNDRTPVFVRKSQMRLPHRTSTPVIMIGPGTGFAPFRAFIQERKFQKDQGKEVGPMMLYYGCRRPDHDYIYKDEIEEMVADGVITDLFCAFSRAQKDKVYVQNKLWESRDKVWSAVESGAHIYVCGDARNMARDVQNTLQRIFREVGGKTDEEAAKLLKDLERQRRYQADVWS</sequence>
<feature type="domain" description="FAD-binding FR-type" evidence="13">
    <location>
        <begin position="319"/>
        <end position="555"/>
    </location>
</feature>
<comment type="subcellular location">
    <subcellularLocation>
        <location evidence="10">Endoplasmic reticulum membrane</location>
        <topology evidence="10">Single-pass membrane protein</topology>
        <orientation evidence="10">Cytoplasmic side</orientation>
    </subcellularLocation>
</comment>
<feature type="binding site" evidence="10">
    <location>
        <position position="710"/>
    </location>
    <ligand>
        <name>FAD</name>
        <dbReference type="ChEBI" id="CHEBI:57692"/>
    </ligand>
</feature>
<feature type="binding site" evidence="10">
    <location>
        <position position="465"/>
    </location>
    <ligand>
        <name>FAD</name>
        <dbReference type="ChEBI" id="CHEBI:57692"/>
    </ligand>
</feature>
<keyword evidence="8 10" id="KW-0560">Oxidoreductase</keyword>
<comment type="similarity">
    <text evidence="10">In the N-terminal section; belongs to the flavodoxin family.</text>
</comment>
<evidence type="ECO:0000256" key="7">
    <source>
        <dbReference type="ARBA" id="ARBA00022989"/>
    </source>
</evidence>
<dbReference type="Gene3D" id="2.40.30.10">
    <property type="entry name" value="Translation factors"/>
    <property type="match status" value="1"/>
</dbReference>
<dbReference type="EC" id="1.6.2.4" evidence="10 11"/>
<evidence type="ECO:0000256" key="4">
    <source>
        <dbReference type="ARBA" id="ARBA00022824"/>
    </source>
</evidence>
<dbReference type="Proteomes" id="UP001303046">
    <property type="component" value="Unassembled WGS sequence"/>
</dbReference>
<evidence type="ECO:0000256" key="3">
    <source>
        <dbReference type="ARBA" id="ARBA00022692"/>
    </source>
</evidence>
<dbReference type="InterPro" id="IPR001433">
    <property type="entry name" value="OxRdtase_FAD/NAD-bd"/>
</dbReference>
<keyword evidence="6 10" id="KW-0521">NADP</keyword>
<evidence type="ECO:0000256" key="5">
    <source>
        <dbReference type="ARBA" id="ARBA00022827"/>
    </source>
</evidence>
<dbReference type="Pfam" id="PF00667">
    <property type="entry name" value="FAD_binding_1"/>
    <property type="match status" value="1"/>
</dbReference>
<dbReference type="InterPro" id="IPR023173">
    <property type="entry name" value="NADPH_Cyt_P450_Rdtase_alpha"/>
</dbReference>
<comment type="cofactor">
    <cofactor evidence="10">
        <name>FAD</name>
        <dbReference type="ChEBI" id="CHEBI:57692"/>
    </cofactor>
    <text evidence="10">Binds 1 FAD per monomer.</text>
</comment>
<accession>A0ABR1CP90</accession>
<keyword evidence="3 10" id="KW-0812">Transmembrane</keyword>
<keyword evidence="5 10" id="KW-0274">FAD</keyword>
<feature type="binding site" evidence="10">
    <location>
        <begin position="213"/>
        <end position="222"/>
    </location>
    <ligand>
        <name>FMN</name>
        <dbReference type="ChEBI" id="CHEBI:58210"/>
    </ligand>
</feature>
<dbReference type="InterPro" id="IPR008254">
    <property type="entry name" value="Flavodoxin/NO_synth"/>
</dbReference>
<dbReference type="InterPro" id="IPR003097">
    <property type="entry name" value="CysJ-like_FAD-binding"/>
</dbReference>
<feature type="binding site" evidence="10">
    <location>
        <begin position="513"/>
        <end position="515"/>
    </location>
    <ligand>
        <name>FAD</name>
        <dbReference type="ChEBI" id="CHEBI:57692"/>
    </ligand>
</feature>
<keyword evidence="1 10" id="KW-0285">Flavoprotein</keyword>
<dbReference type="Pfam" id="PF00258">
    <property type="entry name" value="Flavodoxin_1"/>
    <property type="match status" value="1"/>
</dbReference>
<feature type="binding site" evidence="10">
    <location>
        <position position="248"/>
    </location>
    <ligand>
        <name>FMN</name>
        <dbReference type="ChEBI" id="CHEBI:58210"/>
    </ligand>
</feature>
<dbReference type="SUPFAM" id="SSF52218">
    <property type="entry name" value="Flavoproteins"/>
    <property type="match status" value="1"/>
</dbReference>
<dbReference type="InterPro" id="IPR017927">
    <property type="entry name" value="FAD-bd_FR_type"/>
</dbReference>
<evidence type="ECO:0000259" key="13">
    <source>
        <dbReference type="PROSITE" id="PS51384"/>
    </source>
</evidence>
<dbReference type="PANTHER" id="PTHR19384">
    <property type="entry name" value="NITRIC OXIDE SYNTHASE-RELATED"/>
    <property type="match status" value="1"/>
</dbReference>
<dbReference type="InterPro" id="IPR023208">
    <property type="entry name" value="P450R"/>
</dbReference>
<dbReference type="PROSITE" id="PS50902">
    <property type="entry name" value="FLAVODOXIN_LIKE"/>
    <property type="match status" value="1"/>
</dbReference>
<evidence type="ECO:0000256" key="2">
    <source>
        <dbReference type="ARBA" id="ARBA00022643"/>
    </source>
</evidence>
<evidence type="ECO:0000256" key="9">
    <source>
        <dbReference type="ARBA" id="ARBA00023136"/>
    </source>
</evidence>
<keyword evidence="7 10" id="KW-1133">Transmembrane helix</keyword>
<proteinExistence type="inferred from homology"/>
<dbReference type="SUPFAM" id="SSF52343">
    <property type="entry name" value="Ferredoxin reductase-like, C-terminal NADP-linked domain"/>
    <property type="match status" value="1"/>
</dbReference>
<comment type="catalytic activity">
    <reaction evidence="10 11">
        <text>2 oxidized [cytochrome P450] + NADPH = 2 reduced [cytochrome P450] + NADP(+) + H(+)</text>
        <dbReference type="Rhea" id="RHEA:24040"/>
        <dbReference type="Rhea" id="RHEA-COMP:14627"/>
        <dbReference type="Rhea" id="RHEA-COMP:14628"/>
        <dbReference type="ChEBI" id="CHEBI:15378"/>
        <dbReference type="ChEBI" id="CHEBI:55376"/>
        <dbReference type="ChEBI" id="CHEBI:57783"/>
        <dbReference type="ChEBI" id="CHEBI:58349"/>
        <dbReference type="ChEBI" id="CHEBI:60344"/>
        <dbReference type="EC" id="1.6.2.4"/>
    </reaction>
</comment>
<feature type="transmembrane region" description="Helical" evidence="10">
    <location>
        <begin position="62"/>
        <end position="80"/>
    </location>
</feature>
<feature type="binding site" evidence="10">
    <location>
        <begin position="528"/>
        <end position="531"/>
    </location>
    <ligand>
        <name>FAD</name>
        <dbReference type="ChEBI" id="CHEBI:57692"/>
    </ligand>
</feature>
<evidence type="ECO:0000256" key="8">
    <source>
        <dbReference type="ARBA" id="ARBA00023002"/>
    </source>
</evidence>
<dbReference type="Gene3D" id="3.40.50.360">
    <property type="match status" value="1"/>
</dbReference>
<feature type="binding site" evidence="10">
    <location>
        <begin position="636"/>
        <end position="640"/>
    </location>
    <ligand>
        <name>NADP(+)</name>
        <dbReference type="ChEBI" id="CHEBI:58349"/>
    </ligand>
</feature>
<dbReference type="Gene3D" id="1.20.990.10">
    <property type="entry name" value="NADPH-cytochrome p450 Reductase, Chain A, domain 3"/>
    <property type="match status" value="1"/>
</dbReference>
<keyword evidence="15" id="KW-1185">Reference proteome</keyword>
<dbReference type="InterPro" id="IPR029039">
    <property type="entry name" value="Flavoprotein-like_sf"/>
</dbReference>
<dbReference type="EMBL" id="JAVFWL010000003">
    <property type="protein sequence ID" value="KAK6740154.1"/>
    <property type="molecule type" value="Genomic_DNA"/>
</dbReference>
<organism evidence="14 15">
    <name type="scientific">Necator americanus</name>
    <name type="common">Human hookworm</name>
    <dbReference type="NCBI Taxonomy" id="51031"/>
    <lineage>
        <taxon>Eukaryota</taxon>
        <taxon>Metazoa</taxon>
        <taxon>Ecdysozoa</taxon>
        <taxon>Nematoda</taxon>
        <taxon>Chromadorea</taxon>
        <taxon>Rhabditida</taxon>
        <taxon>Rhabditina</taxon>
        <taxon>Rhabditomorpha</taxon>
        <taxon>Strongyloidea</taxon>
        <taxon>Ancylostomatidae</taxon>
        <taxon>Bunostominae</taxon>
        <taxon>Necator</taxon>
    </lineage>
</organism>
<reference evidence="14 15" key="1">
    <citation type="submission" date="2023-08" db="EMBL/GenBank/DDBJ databases">
        <title>A Necator americanus chromosomal reference genome.</title>
        <authorList>
            <person name="Ilik V."/>
            <person name="Petrzelkova K.J."/>
            <person name="Pardy F."/>
            <person name="Fuh T."/>
            <person name="Niatou-Singa F.S."/>
            <person name="Gouil Q."/>
            <person name="Baker L."/>
            <person name="Ritchie M.E."/>
            <person name="Jex A.R."/>
            <person name="Gazzola D."/>
            <person name="Li H."/>
            <person name="Toshio Fujiwara R."/>
            <person name="Zhan B."/>
            <person name="Aroian R.V."/>
            <person name="Pafco B."/>
            <person name="Schwarz E.M."/>
        </authorList>
    </citation>
    <scope>NUCLEOTIDE SEQUENCE [LARGE SCALE GENOMIC DNA]</scope>
    <source>
        <strain evidence="14 15">Aroian</strain>
        <tissue evidence="14">Whole animal</tissue>
    </source>
</reference>
<feature type="domain" description="Flavodoxin-like" evidence="12">
    <location>
        <begin position="120"/>
        <end position="264"/>
    </location>
</feature>
<dbReference type="InterPro" id="IPR001094">
    <property type="entry name" value="Flavdoxin-like"/>
</dbReference>
<dbReference type="InterPro" id="IPR001709">
    <property type="entry name" value="Flavoprot_Pyr_Nucl_cyt_Rdtase"/>
</dbReference>
<comment type="similarity">
    <text evidence="10">Belongs to the NADPH--cytochrome P450 reductase family.</text>
</comment>
<keyword evidence="9 10" id="KW-0472">Membrane</keyword>
<dbReference type="Gene3D" id="3.40.50.80">
    <property type="entry name" value="Nucleotide-binding domain of ferredoxin-NADP reductase (FNR) module"/>
    <property type="match status" value="1"/>
</dbReference>
<feature type="binding site" evidence="10">
    <location>
        <position position="519"/>
    </location>
    <ligand>
        <name>FAD</name>
        <dbReference type="ChEBI" id="CHEBI:57692"/>
    </ligand>
</feature>
<feature type="binding site" evidence="10">
    <location>
        <position position="672"/>
    </location>
    <ligand>
        <name>NADP(+)</name>
        <dbReference type="ChEBI" id="CHEBI:58349"/>
    </ligand>
</feature>
<feature type="binding site" evidence="10">
    <location>
        <begin position="126"/>
        <end position="131"/>
    </location>
    <ligand>
        <name>FMN</name>
        <dbReference type="ChEBI" id="CHEBI:58210"/>
    </ligand>
</feature>
<dbReference type="PIRSF" id="PIRSF000208">
    <property type="entry name" value="P450R"/>
    <property type="match status" value="1"/>
</dbReference>
<evidence type="ECO:0000256" key="10">
    <source>
        <dbReference type="HAMAP-Rule" id="MF_03212"/>
    </source>
</evidence>
<comment type="function">
    <text evidence="10">This enzyme is required for electron transfer from NADP to cytochrome P450 in microsomes. It can also provide electron transfer to heme oxygenase and cytochrome B5.</text>
</comment>
<dbReference type="PANTHER" id="PTHR19384:SF17">
    <property type="entry name" value="NADPH--CYTOCHROME P450 REDUCTASE"/>
    <property type="match status" value="1"/>
</dbReference>
<dbReference type="CDD" id="cd06204">
    <property type="entry name" value="CYPOR"/>
    <property type="match status" value="1"/>
</dbReference>
<dbReference type="Pfam" id="PF00175">
    <property type="entry name" value="NAD_binding_1"/>
    <property type="match status" value="1"/>
</dbReference>
<name>A0ABR1CP90_NECAM</name>
<dbReference type="HAMAP" id="MF_03212">
    <property type="entry name" value="NCPR"/>
    <property type="match status" value="1"/>
</dbReference>
<gene>
    <name evidence="14" type="primary">Necator_chrIII.g9321</name>
    <name evidence="14" type="ORF">RB195_008556</name>
</gene>
<feature type="binding site" evidence="10">
    <location>
        <begin position="495"/>
        <end position="498"/>
    </location>
    <ligand>
        <name>FAD</name>
        <dbReference type="ChEBI" id="CHEBI:57692"/>
    </ligand>
</feature>
<dbReference type="PROSITE" id="PS51384">
    <property type="entry name" value="FAD_FR"/>
    <property type="match status" value="1"/>
</dbReference>
<comment type="caution">
    <text evidence="14">The sequence shown here is derived from an EMBL/GenBank/DDBJ whole genome shotgun (WGS) entry which is preliminary data.</text>
</comment>
<feature type="binding site" evidence="10">
    <location>
        <begin position="630"/>
        <end position="631"/>
    </location>
    <ligand>
        <name>NADP(+)</name>
        <dbReference type="ChEBI" id="CHEBI:58349"/>
    </ligand>
</feature>
<dbReference type="PRINTS" id="PR00369">
    <property type="entry name" value="FLAVODOXIN"/>
</dbReference>